<dbReference type="GO" id="GO:0009055">
    <property type="term" value="F:electron transfer activity"/>
    <property type="evidence" value="ECO:0007669"/>
    <property type="project" value="InterPro"/>
</dbReference>
<feature type="binding site" description="covalent" evidence="7">
    <location>
        <position position="141"/>
    </location>
    <ligand>
        <name>heme c</name>
        <dbReference type="ChEBI" id="CHEBI:61717"/>
    </ligand>
</feature>
<dbReference type="PROSITE" id="PS51009">
    <property type="entry name" value="CYTCII"/>
    <property type="match status" value="1"/>
</dbReference>
<dbReference type="GO" id="GO:0020037">
    <property type="term" value="F:heme binding"/>
    <property type="evidence" value="ECO:0007669"/>
    <property type="project" value="InterPro"/>
</dbReference>
<reference evidence="9" key="1">
    <citation type="submission" date="2021-03" db="EMBL/GenBank/DDBJ databases">
        <title>Roseibium sp. CAU 1637 isolated from Incheon.</title>
        <authorList>
            <person name="Kim W."/>
        </authorList>
    </citation>
    <scope>NUCLEOTIDE SEQUENCE</scope>
    <source>
        <strain evidence="9">CAU 1637</strain>
    </source>
</reference>
<feature type="signal peptide" evidence="8">
    <location>
        <begin position="1"/>
        <end position="24"/>
    </location>
</feature>
<dbReference type="Gene3D" id="1.20.120.10">
    <property type="entry name" value="Cytochrome c/b562"/>
    <property type="match status" value="1"/>
</dbReference>
<dbReference type="InterPro" id="IPR010980">
    <property type="entry name" value="Cyt_c/b562"/>
</dbReference>
<dbReference type="PIRSF" id="PIRSF000027">
    <property type="entry name" value="Cytc_c_prime"/>
    <property type="match status" value="1"/>
</dbReference>
<dbReference type="GO" id="GO:0042597">
    <property type="term" value="C:periplasmic space"/>
    <property type="evidence" value="ECO:0007669"/>
    <property type="project" value="InterPro"/>
</dbReference>
<sequence length="151" mass="15034">MTRVLIAGAVVLALVGATAASGQAAEDPVASRKAVMQSVAGAAGLSGAMLKGEMAYSPAAGKAAIATFNAAGVVFGDYFPEGSDTGDTSAAPKIWEDRAGFEAEVAKLAAAASAAMQASGREGPADLESFKAVVGPVLATCRSCHQGFRKR</sequence>
<dbReference type="AlphaFoldDB" id="A0A939EM57"/>
<evidence type="ECO:0000256" key="1">
    <source>
        <dbReference type="ARBA" id="ARBA00022448"/>
    </source>
</evidence>
<accession>A0A939EM57</accession>
<name>A0A939EM57_9HYPH</name>
<keyword evidence="1" id="KW-0813">Transport</keyword>
<feature type="chain" id="PRO_5038034130" evidence="8">
    <location>
        <begin position="25"/>
        <end position="151"/>
    </location>
</feature>
<dbReference type="Pfam" id="PF01322">
    <property type="entry name" value="Cytochrom_C_2"/>
    <property type="match status" value="1"/>
</dbReference>
<evidence type="ECO:0000256" key="2">
    <source>
        <dbReference type="ARBA" id="ARBA00022617"/>
    </source>
</evidence>
<organism evidence="9 10">
    <name type="scientific">Roseibium limicola</name>
    <dbReference type="NCBI Taxonomy" id="2816037"/>
    <lineage>
        <taxon>Bacteria</taxon>
        <taxon>Pseudomonadati</taxon>
        <taxon>Pseudomonadota</taxon>
        <taxon>Alphaproteobacteria</taxon>
        <taxon>Hyphomicrobiales</taxon>
        <taxon>Stappiaceae</taxon>
        <taxon>Roseibium</taxon>
    </lineage>
</organism>
<keyword evidence="5 6" id="KW-0408">Iron</keyword>
<dbReference type="EMBL" id="JAFLNF010000003">
    <property type="protein sequence ID" value="MBO0345250.1"/>
    <property type="molecule type" value="Genomic_DNA"/>
</dbReference>
<comment type="PTM">
    <text evidence="7">Binds 1 heme group per subunit.</text>
</comment>
<proteinExistence type="predicted"/>
<evidence type="ECO:0000256" key="7">
    <source>
        <dbReference type="PIRSR" id="PIRSR000027-2"/>
    </source>
</evidence>
<evidence type="ECO:0000256" key="4">
    <source>
        <dbReference type="ARBA" id="ARBA00022982"/>
    </source>
</evidence>
<dbReference type="SUPFAM" id="SSF47175">
    <property type="entry name" value="Cytochromes"/>
    <property type="match status" value="1"/>
</dbReference>
<evidence type="ECO:0000313" key="9">
    <source>
        <dbReference type="EMBL" id="MBO0345250.1"/>
    </source>
</evidence>
<dbReference type="RefSeq" id="WP_206939679.1">
    <property type="nucleotide sequence ID" value="NZ_JAFLNF010000003.1"/>
</dbReference>
<feature type="binding site" description="covalent" evidence="7">
    <location>
        <position position="144"/>
    </location>
    <ligand>
        <name>heme c</name>
        <dbReference type="ChEBI" id="CHEBI:61717"/>
    </ligand>
</feature>
<dbReference type="InterPro" id="IPR012127">
    <property type="entry name" value="Cyt_c_prime"/>
</dbReference>
<dbReference type="InterPro" id="IPR002321">
    <property type="entry name" value="Cyt_c_II"/>
</dbReference>
<protein>
    <submittedName>
        <fullName evidence="9">Cytochrome c</fullName>
    </submittedName>
</protein>
<keyword evidence="3 6" id="KW-0479">Metal-binding</keyword>
<dbReference type="Proteomes" id="UP000664779">
    <property type="component" value="Unassembled WGS sequence"/>
</dbReference>
<keyword evidence="2 7" id="KW-0349">Heme</keyword>
<dbReference type="GO" id="GO:0005506">
    <property type="term" value="F:iron ion binding"/>
    <property type="evidence" value="ECO:0007669"/>
    <property type="project" value="InterPro"/>
</dbReference>
<comment type="caution">
    <text evidence="9">The sequence shown here is derived from an EMBL/GenBank/DDBJ whole genome shotgun (WGS) entry which is preliminary data.</text>
</comment>
<dbReference type="GO" id="GO:0022900">
    <property type="term" value="P:electron transport chain"/>
    <property type="evidence" value="ECO:0007669"/>
    <property type="project" value="InterPro"/>
</dbReference>
<keyword evidence="8" id="KW-0732">Signal</keyword>
<evidence type="ECO:0000256" key="6">
    <source>
        <dbReference type="PIRSR" id="PIRSR000027-1"/>
    </source>
</evidence>
<feature type="binding site" description="axial binding residue" evidence="6">
    <location>
        <position position="145"/>
    </location>
    <ligand>
        <name>heme c</name>
        <dbReference type="ChEBI" id="CHEBI:61717"/>
    </ligand>
    <ligandPart>
        <name>Fe</name>
        <dbReference type="ChEBI" id="CHEBI:18248"/>
    </ligandPart>
</feature>
<gene>
    <name evidence="9" type="ORF">J0X15_08460</name>
</gene>
<keyword evidence="10" id="KW-1185">Reference proteome</keyword>
<evidence type="ECO:0000313" key="10">
    <source>
        <dbReference type="Proteomes" id="UP000664779"/>
    </source>
</evidence>
<evidence type="ECO:0000256" key="3">
    <source>
        <dbReference type="ARBA" id="ARBA00022723"/>
    </source>
</evidence>
<evidence type="ECO:0000256" key="5">
    <source>
        <dbReference type="ARBA" id="ARBA00023004"/>
    </source>
</evidence>
<keyword evidence="4" id="KW-0249">Electron transport</keyword>
<evidence type="ECO:0000256" key="8">
    <source>
        <dbReference type="SAM" id="SignalP"/>
    </source>
</evidence>